<reference evidence="9 10" key="1">
    <citation type="submission" date="2020-08" db="EMBL/GenBank/DDBJ databases">
        <title>Plant Genome Project.</title>
        <authorList>
            <person name="Zhang R.-G."/>
        </authorList>
    </citation>
    <scope>NUCLEOTIDE SEQUENCE [LARGE SCALE GENOMIC DNA]</scope>
    <source>
        <tissue evidence="9">Rhizome</tissue>
    </source>
</reference>
<accession>A0A8J5GH34</accession>
<feature type="domain" description="HTH myb-type" evidence="8">
    <location>
        <begin position="60"/>
        <end position="109"/>
    </location>
</feature>
<evidence type="ECO:0000256" key="4">
    <source>
        <dbReference type="ARBA" id="ARBA00023163"/>
    </source>
</evidence>
<dbReference type="GO" id="GO:0006355">
    <property type="term" value="P:regulation of DNA-templated transcription"/>
    <property type="evidence" value="ECO:0007669"/>
    <property type="project" value="UniProtKB-ARBA"/>
</dbReference>
<dbReference type="AlphaFoldDB" id="A0A8J5GH34"/>
<dbReference type="NCBIfam" id="TIGR01557">
    <property type="entry name" value="myb_SHAQKYF"/>
    <property type="match status" value="1"/>
</dbReference>
<feature type="domain" description="Myb-like" evidence="7">
    <location>
        <begin position="53"/>
        <end position="105"/>
    </location>
</feature>
<evidence type="ECO:0000256" key="3">
    <source>
        <dbReference type="ARBA" id="ARBA00023125"/>
    </source>
</evidence>
<evidence type="ECO:0000256" key="6">
    <source>
        <dbReference type="SAM" id="MobiDB-lite"/>
    </source>
</evidence>
<evidence type="ECO:0000259" key="8">
    <source>
        <dbReference type="PROSITE" id="PS51294"/>
    </source>
</evidence>
<evidence type="ECO:0000313" key="9">
    <source>
        <dbReference type="EMBL" id="KAG6507281.1"/>
    </source>
</evidence>
<dbReference type="GO" id="GO:0005634">
    <property type="term" value="C:nucleus"/>
    <property type="evidence" value="ECO:0007669"/>
    <property type="project" value="UniProtKB-SubCell"/>
</dbReference>
<dbReference type="InterPro" id="IPR006447">
    <property type="entry name" value="Myb_dom_plants"/>
</dbReference>
<dbReference type="FunFam" id="1.10.10.60:FF:000009">
    <property type="entry name" value="transcription factor MYB1R1"/>
    <property type="match status" value="1"/>
</dbReference>
<keyword evidence="4" id="KW-0804">Transcription</keyword>
<dbReference type="CDD" id="cd00167">
    <property type="entry name" value="SANT"/>
    <property type="match status" value="1"/>
</dbReference>
<dbReference type="EMBL" id="JACMSC010000009">
    <property type="protein sequence ID" value="KAG6507281.1"/>
    <property type="molecule type" value="Genomic_DNA"/>
</dbReference>
<dbReference type="PROSITE" id="PS50090">
    <property type="entry name" value="MYB_LIKE"/>
    <property type="match status" value="1"/>
</dbReference>
<dbReference type="SMART" id="SM00717">
    <property type="entry name" value="SANT"/>
    <property type="match status" value="1"/>
</dbReference>
<evidence type="ECO:0000256" key="5">
    <source>
        <dbReference type="ARBA" id="ARBA00023242"/>
    </source>
</evidence>
<dbReference type="PANTHER" id="PTHR44191:SF62">
    <property type="entry name" value="OS04G0341900 PROTEIN"/>
    <property type="match status" value="1"/>
</dbReference>
<dbReference type="Pfam" id="PF00249">
    <property type="entry name" value="Myb_DNA-binding"/>
    <property type="match status" value="1"/>
</dbReference>
<dbReference type="InterPro" id="IPR052245">
    <property type="entry name" value="Plant_Stress_Dev_TF"/>
</dbReference>
<dbReference type="GO" id="GO:0009744">
    <property type="term" value="P:response to sucrose"/>
    <property type="evidence" value="ECO:0007669"/>
    <property type="project" value="UniProtKB-ARBA"/>
</dbReference>
<dbReference type="PROSITE" id="PS51294">
    <property type="entry name" value="HTH_MYB"/>
    <property type="match status" value="1"/>
</dbReference>
<evidence type="ECO:0000256" key="2">
    <source>
        <dbReference type="ARBA" id="ARBA00023015"/>
    </source>
</evidence>
<keyword evidence="10" id="KW-1185">Reference proteome</keyword>
<dbReference type="GO" id="GO:0009739">
    <property type="term" value="P:response to gibberellin"/>
    <property type="evidence" value="ECO:0007669"/>
    <property type="project" value="TreeGrafter"/>
</dbReference>
<protein>
    <submittedName>
        <fullName evidence="9">Uncharacterized protein</fullName>
    </submittedName>
</protein>
<keyword evidence="5" id="KW-0539">Nucleus</keyword>
<name>A0A8J5GH34_ZINOF</name>
<dbReference type="GO" id="GO:0009723">
    <property type="term" value="P:response to ethylene"/>
    <property type="evidence" value="ECO:0007669"/>
    <property type="project" value="TreeGrafter"/>
</dbReference>
<dbReference type="SUPFAM" id="SSF46689">
    <property type="entry name" value="Homeodomain-like"/>
    <property type="match status" value="1"/>
</dbReference>
<dbReference type="InterPro" id="IPR017930">
    <property type="entry name" value="Myb_dom"/>
</dbReference>
<gene>
    <name evidence="9" type="ORF">ZIOFF_032623</name>
</gene>
<dbReference type="GO" id="GO:0003677">
    <property type="term" value="F:DNA binding"/>
    <property type="evidence" value="ECO:0007669"/>
    <property type="project" value="UniProtKB-KW"/>
</dbReference>
<dbReference type="PANTHER" id="PTHR44191">
    <property type="entry name" value="TRANSCRIPTION FACTOR KUA1"/>
    <property type="match status" value="1"/>
</dbReference>
<keyword evidence="3" id="KW-0238">DNA-binding</keyword>
<dbReference type="InterPro" id="IPR001005">
    <property type="entry name" value="SANT/Myb"/>
</dbReference>
<organism evidence="9 10">
    <name type="scientific">Zingiber officinale</name>
    <name type="common">Ginger</name>
    <name type="synonym">Amomum zingiber</name>
    <dbReference type="NCBI Taxonomy" id="94328"/>
    <lineage>
        <taxon>Eukaryota</taxon>
        <taxon>Viridiplantae</taxon>
        <taxon>Streptophyta</taxon>
        <taxon>Embryophyta</taxon>
        <taxon>Tracheophyta</taxon>
        <taxon>Spermatophyta</taxon>
        <taxon>Magnoliopsida</taxon>
        <taxon>Liliopsida</taxon>
        <taxon>Zingiberales</taxon>
        <taxon>Zingiberaceae</taxon>
        <taxon>Zingiber</taxon>
    </lineage>
</organism>
<comment type="subcellular location">
    <subcellularLocation>
        <location evidence="1">Nucleus</location>
    </subcellularLocation>
</comment>
<evidence type="ECO:0000259" key="7">
    <source>
        <dbReference type="PROSITE" id="PS50090"/>
    </source>
</evidence>
<sequence>MEGMNNYSFIKRFPVPAIRLPGKGDARRAREDGSASRFALGGLRYGGARGGARAGREGIPWTEEEHRTFLIGLKKLGKGDWRGISRKFVTTRTPTQVASHAQKYFLRQSNTGKKKRRCSLFDVVVNDKVSTTETAPLSSSKENNEVQENNSHYNQDNNSVRLSNNWTTGMSSVAGGTSSDFQNVTSQSNATNLPTTPMVVITSHPHILGMPPTNVPIQTNMPSHTIVYPSPHFVELSLSSYPSSQIRPSSTVPTEATDLELRMAPPQPRTRAKVPAHGAAGAIRVI</sequence>
<feature type="region of interest" description="Disordered" evidence="6">
    <location>
        <begin position="132"/>
        <end position="159"/>
    </location>
</feature>
<evidence type="ECO:0000256" key="1">
    <source>
        <dbReference type="ARBA" id="ARBA00004123"/>
    </source>
</evidence>
<proteinExistence type="predicted"/>
<dbReference type="InterPro" id="IPR009057">
    <property type="entry name" value="Homeodomain-like_sf"/>
</dbReference>
<dbReference type="Proteomes" id="UP000734854">
    <property type="component" value="Unassembled WGS sequence"/>
</dbReference>
<dbReference type="Gene3D" id="1.10.10.60">
    <property type="entry name" value="Homeodomain-like"/>
    <property type="match status" value="1"/>
</dbReference>
<comment type="caution">
    <text evidence="9">The sequence shown here is derived from an EMBL/GenBank/DDBJ whole genome shotgun (WGS) entry which is preliminary data.</text>
</comment>
<keyword evidence="2" id="KW-0805">Transcription regulation</keyword>
<evidence type="ECO:0000313" key="10">
    <source>
        <dbReference type="Proteomes" id="UP000734854"/>
    </source>
</evidence>